<dbReference type="EMBL" id="JAPCHY010000013">
    <property type="protein sequence ID" value="MCW4473673.1"/>
    <property type="molecule type" value="Genomic_DNA"/>
</dbReference>
<reference evidence="4 5" key="1">
    <citation type="submission" date="2022-10" db="EMBL/GenBank/DDBJ databases">
        <title>Xanthomonas sp. H13-6.</title>
        <authorList>
            <person name="Liu X."/>
            <person name="Deng Z."/>
            <person name="Jiang Y."/>
            <person name="Yu T."/>
            <person name="Ai J."/>
        </authorList>
    </citation>
    <scope>NUCLEOTIDE SEQUENCE [LARGE SCALE GENOMIC DNA]</scope>
    <source>
        <strain evidence="4 5">H13-6</strain>
    </source>
</reference>
<dbReference type="Proteomes" id="UP001209922">
    <property type="component" value="Unassembled WGS sequence"/>
</dbReference>
<dbReference type="PROSITE" id="PS51186">
    <property type="entry name" value="GNAT"/>
    <property type="match status" value="1"/>
</dbReference>
<name>A0ABT3JYV3_9XANT</name>
<dbReference type="PANTHER" id="PTHR43877">
    <property type="entry name" value="AMINOALKYLPHOSPHONATE N-ACETYLTRANSFERASE-RELATED-RELATED"/>
    <property type="match status" value="1"/>
</dbReference>
<dbReference type="CDD" id="cd04301">
    <property type="entry name" value="NAT_SF"/>
    <property type="match status" value="1"/>
</dbReference>
<evidence type="ECO:0000313" key="4">
    <source>
        <dbReference type="EMBL" id="MCW4473673.1"/>
    </source>
</evidence>
<dbReference type="Gene3D" id="3.40.630.30">
    <property type="match status" value="1"/>
</dbReference>
<evidence type="ECO:0000259" key="3">
    <source>
        <dbReference type="PROSITE" id="PS51186"/>
    </source>
</evidence>
<evidence type="ECO:0000256" key="2">
    <source>
        <dbReference type="ARBA" id="ARBA00023315"/>
    </source>
</evidence>
<comment type="caution">
    <text evidence="4">The sequence shown here is derived from an EMBL/GenBank/DDBJ whole genome shotgun (WGS) entry which is preliminary data.</text>
</comment>
<evidence type="ECO:0000256" key="1">
    <source>
        <dbReference type="ARBA" id="ARBA00022679"/>
    </source>
</evidence>
<dbReference type="Pfam" id="PF00583">
    <property type="entry name" value="Acetyltransf_1"/>
    <property type="match status" value="1"/>
</dbReference>
<dbReference type="InterPro" id="IPR050832">
    <property type="entry name" value="Bact_Acetyltransf"/>
</dbReference>
<dbReference type="RefSeq" id="WP_265128661.1">
    <property type="nucleotide sequence ID" value="NZ_JAPCHY010000013.1"/>
</dbReference>
<proteinExistence type="predicted"/>
<feature type="domain" description="N-acetyltransferase" evidence="3">
    <location>
        <begin position="19"/>
        <end position="153"/>
    </location>
</feature>
<organism evidence="4 5">
    <name type="scientific">Xanthomonas chitinilytica</name>
    <dbReference type="NCBI Taxonomy" id="2989819"/>
    <lineage>
        <taxon>Bacteria</taxon>
        <taxon>Pseudomonadati</taxon>
        <taxon>Pseudomonadota</taxon>
        <taxon>Gammaproteobacteria</taxon>
        <taxon>Lysobacterales</taxon>
        <taxon>Lysobacteraceae</taxon>
        <taxon>Xanthomonas</taxon>
    </lineage>
</organism>
<keyword evidence="2" id="KW-0012">Acyltransferase</keyword>
<gene>
    <name evidence="4" type="ORF">OK345_14325</name>
</gene>
<keyword evidence="5" id="KW-1185">Reference proteome</keyword>
<evidence type="ECO:0000313" key="5">
    <source>
        <dbReference type="Proteomes" id="UP001209922"/>
    </source>
</evidence>
<protein>
    <submittedName>
        <fullName evidence="4">GNAT family N-acetyltransferase</fullName>
    </submittedName>
</protein>
<accession>A0ABT3JYV3</accession>
<dbReference type="InterPro" id="IPR016181">
    <property type="entry name" value="Acyl_CoA_acyltransferase"/>
</dbReference>
<dbReference type="SUPFAM" id="SSF55729">
    <property type="entry name" value="Acyl-CoA N-acyltransferases (Nat)"/>
    <property type="match status" value="1"/>
</dbReference>
<dbReference type="InterPro" id="IPR000182">
    <property type="entry name" value="GNAT_dom"/>
</dbReference>
<keyword evidence="1" id="KW-0808">Transferase</keyword>
<sequence length="153" mass="15809">MIALAPPPRPVAAPLPLAPTLRRAFHGDAQRLWSLCREAAGGSGMCVPPEPPLPLREALFETPCRGWAWLAEIGGETVGTVVASVGLALPQGGYCLAIDALYVRPGWRGRGIGSRLQAHALAMAAELGCRQLRLADGARLSTDLSAPGGGVAG</sequence>